<accession>A0A3B0U6E7</accession>
<dbReference type="GO" id="GO:0010436">
    <property type="term" value="F:carotenoid dioxygenase activity"/>
    <property type="evidence" value="ECO:0007669"/>
    <property type="project" value="TreeGrafter"/>
</dbReference>
<evidence type="ECO:0000256" key="1">
    <source>
        <dbReference type="ARBA" id="ARBA00001954"/>
    </source>
</evidence>
<dbReference type="EMBL" id="UOEQ01000059">
    <property type="protein sequence ID" value="VAW15006.1"/>
    <property type="molecule type" value="Genomic_DNA"/>
</dbReference>
<dbReference type="InterPro" id="IPR004294">
    <property type="entry name" value="Carotenoid_Oase"/>
</dbReference>
<evidence type="ECO:0000256" key="3">
    <source>
        <dbReference type="ARBA" id="ARBA00022723"/>
    </source>
</evidence>
<evidence type="ECO:0008006" key="7">
    <source>
        <dbReference type="Google" id="ProtNLM"/>
    </source>
</evidence>
<proteinExistence type="inferred from homology"/>
<comment type="similarity">
    <text evidence="2">Belongs to the carotenoid oxygenase family.</text>
</comment>
<dbReference type="GO" id="GO:0046872">
    <property type="term" value="F:metal ion binding"/>
    <property type="evidence" value="ECO:0007669"/>
    <property type="project" value="UniProtKB-KW"/>
</dbReference>
<feature type="non-terminal residue" evidence="6">
    <location>
        <position position="323"/>
    </location>
</feature>
<comment type="cofactor">
    <cofactor evidence="1">
        <name>Fe(2+)</name>
        <dbReference type="ChEBI" id="CHEBI:29033"/>
    </cofactor>
</comment>
<keyword evidence="5" id="KW-0408">Iron</keyword>
<reference evidence="6" key="1">
    <citation type="submission" date="2018-06" db="EMBL/GenBank/DDBJ databases">
        <authorList>
            <person name="Zhirakovskaya E."/>
        </authorList>
    </citation>
    <scope>NUCLEOTIDE SEQUENCE</scope>
</reference>
<evidence type="ECO:0000256" key="5">
    <source>
        <dbReference type="ARBA" id="ARBA00023004"/>
    </source>
</evidence>
<protein>
    <recommendedName>
        <fullName evidence="7">Dioxygenase</fullName>
    </recommendedName>
</protein>
<dbReference type="PANTHER" id="PTHR10543:SF89">
    <property type="entry name" value="CAROTENOID 9,10(9',10')-CLEAVAGE DIOXYGENASE 1"/>
    <property type="match status" value="1"/>
</dbReference>
<evidence type="ECO:0000256" key="2">
    <source>
        <dbReference type="ARBA" id="ARBA00006787"/>
    </source>
</evidence>
<dbReference type="AlphaFoldDB" id="A0A3B0U6E7"/>
<keyword evidence="3" id="KW-0479">Metal-binding</keyword>
<dbReference type="PANTHER" id="PTHR10543">
    <property type="entry name" value="BETA-CAROTENE DIOXYGENASE"/>
    <property type="match status" value="1"/>
</dbReference>
<dbReference type="GO" id="GO:0016121">
    <property type="term" value="P:carotene catabolic process"/>
    <property type="evidence" value="ECO:0007669"/>
    <property type="project" value="TreeGrafter"/>
</dbReference>
<gene>
    <name evidence="6" type="ORF">MNBD_ALPHA11-1138</name>
</gene>
<evidence type="ECO:0000313" key="6">
    <source>
        <dbReference type="EMBL" id="VAW15006.1"/>
    </source>
</evidence>
<evidence type="ECO:0000256" key="4">
    <source>
        <dbReference type="ARBA" id="ARBA00023002"/>
    </source>
</evidence>
<sequence>MNDLNHNIKRQHNFETLRIEGQVPEALRGTLYRVGPGLVERFGHHVHPFLADGLITAVNIDDQPTGACSLVKSEKFMQEEKAQKPIYSTEAPFLRRLYNGLTGQIKNTGNTHVLSWQDKLFALMEQGQPVEFDAKNLDTIGTNDLGIIKGSFSAHPHRVPELKTTFNFGISGKEIVVYALPDHGKIKILCKVKAPWASLIHDFCVTKKHVLFFIDPGKLVLWRAILGTKDFTKYFYWDQNQNSTIIIIPLDDPTKQTLLEVEPFRIWHFANAFEKGDEIIIDAFRHENIDVLTAPTTPSSKIPEPKLFRYRINPKRSSFHSEQ</sequence>
<keyword evidence="4" id="KW-0560">Oxidoreductase</keyword>
<dbReference type="Pfam" id="PF03055">
    <property type="entry name" value="RPE65"/>
    <property type="match status" value="1"/>
</dbReference>
<organism evidence="6">
    <name type="scientific">hydrothermal vent metagenome</name>
    <dbReference type="NCBI Taxonomy" id="652676"/>
    <lineage>
        <taxon>unclassified sequences</taxon>
        <taxon>metagenomes</taxon>
        <taxon>ecological metagenomes</taxon>
    </lineage>
</organism>
<name>A0A3B0U6E7_9ZZZZ</name>